<keyword evidence="5" id="KW-0444">Lipid biosynthesis</keyword>
<keyword evidence="8" id="KW-0752">Steroid biosynthesis</keyword>
<sequence length="248" mass="29185">MKRYNNNLIVRFIFNYPLFSQIMANGISELQGYDEEQKEMMKENCIVVDENDQIIGQESKINCHRDKGILHRAFSVLLFNSENELLIQQRAGEKITFPSVWANSCCSHPLYQNGEECGIEGAKKAAIRKLEQELGTYKDSVNPEDLTFISKMHYKARADRKWIEHEVDYIFVIKGNISINPNPNEIQKTQYVNKEKLDLLFEKSTKDDIKIGPWFRLIRDNFLDNIWENLDELNRIQDNKVHHMEELQ</sequence>
<dbReference type="GO" id="GO:0005737">
    <property type="term" value="C:cytoplasm"/>
    <property type="evidence" value="ECO:0007669"/>
    <property type="project" value="TreeGrafter"/>
</dbReference>
<feature type="domain" description="Nudix hydrolase" evidence="12">
    <location>
        <begin position="69"/>
        <end position="217"/>
    </location>
</feature>
<dbReference type="EMBL" id="UINC01015413">
    <property type="protein sequence ID" value="SVA64925.1"/>
    <property type="molecule type" value="Genomic_DNA"/>
</dbReference>
<dbReference type="GO" id="GO:0006694">
    <property type="term" value="P:steroid biosynthetic process"/>
    <property type="evidence" value="ECO:0007669"/>
    <property type="project" value="UniProtKB-KW"/>
</dbReference>
<evidence type="ECO:0000256" key="11">
    <source>
        <dbReference type="ARBA" id="ARBA00023235"/>
    </source>
</evidence>
<dbReference type="AlphaFoldDB" id="A0A381XJI5"/>
<evidence type="ECO:0000313" key="13">
    <source>
        <dbReference type="EMBL" id="SVA64925.1"/>
    </source>
</evidence>
<name>A0A381XJI5_9ZZZZ</name>
<dbReference type="FunFam" id="3.90.79.10:FF:000012">
    <property type="entry name" value="Isopentenyl-diphosphate Delta-isomerase 1"/>
    <property type="match status" value="1"/>
</dbReference>
<keyword evidence="10" id="KW-0414">Isoprene biosynthesis</keyword>
<dbReference type="InterPro" id="IPR011876">
    <property type="entry name" value="IsopentenylPP_isomerase_typ1"/>
</dbReference>
<dbReference type="PIRSF" id="PIRSF018427">
    <property type="entry name" value="Isopntndiph_ism"/>
    <property type="match status" value="1"/>
</dbReference>
<comment type="cofactor">
    <cofactor evidence="1">
        <name>Mg(2+)</name>
        <dbReference type="ChEBI" id="CHEBI:18420"/>
    </cofactor>
</comment>
<dbReference type="Gene3D" id="3.90.79.10">
    <property type="entry name" value="Nucleoside Triphosphate Pyrophosphohydrolase"/>
    <property type="match status" value="1"/>
</dbReference>
<dbReference type="InterPro" id="IPR000086">
    <property type="entry name" value="NUDIX_hydrolase_dom"/>
</dbReference>
<evidence type="ECO:0000256" key="8">
    <source>
        <dbReference type="ARBA" id="ARBA00022955"/>
    </source>
</evidence>
<reference evidence="13" key="1">
    <citation type="submission" date="2018-05" db="EMBL/GenBank/DDBJ databases">
        <authorList>
            <person name="Lanie J.A."/>
            <person name="Ng W.-L."/>
            <person name="Kazmierczak K.M."/>
            <person name="Andrzejewski T.M."/>
            <person name="Davidsen T.M."/>
            <person name="Wayne K.J."/>
            <person name="Tettelin H."/>
            <person name="Glass J.I."/>
            <person name="Rusch D."/>
            <person name="Podicherti R."/>
            <person name="Tsui H.-C.T."/>
            <person name="Winkler M.E."/>
        </authorList>
    </citation>
    <scope>NUCLEOTIDE SEQUENCE</scope>
</reference>
<evidence type="ECO:0000256" key="3">
    <source>
        <dbReference type="ARBA" id="ARBA00007579"/>
    </source>
</evidence>
<dbReference type="PROSITE" id="PS51462">
    <property type="entry name" value="NUDIX"/>
    <property type="match status" value="1"/>
</dbReference>
<evidence type="ECO:0000256" key="5">
    <source>
        <dbReference type="ARBA" id="ARBA00022516"/>
    </source>
</evidence>
<organism evidence="13">
    <name type="scientific">marine metagenome</name>
    <dbReference type="NCBI Taxonomy" id="408172"/>
    <lineage>
        <taxon>unclassified sequences</taxon>
        <taxon>metagenomes</taxon>
        <taxon>ecological metagenomes</taxon>
    </lineage>
</organism>
<dbReference type="NCBIfam" id="NF002995">
    <property type="entry name" value="PRK03759.1"/>
    <property type="match status" value="1"/>
</dbReference>
<dbReference type="Pfam" id="PF00293">
    <property type="entry name" value="NUDIX"/>
    <property type="match status" value="1"/>
</dbReference>
<evidence type="ECO:0000256" key="6">
    <source>
        <dbReference type="ARBA" id="ARBA00022723"/>
    </source>
</evidence>
<dbReference type="EC" id="5.3.3.2" evidence="4"/>
<keyword evidence="7" id="KW-0460">Magnesium</keyword>
<dbReference type="SUPFAM" id="SSF55811">
    <property type="entry name" value="Nudix"/>
    <property type="match status" value="1"/>
</dbReference>
<evidence type="ECO:0000256" key="2">
    <source>
        <dbReference type="ARBA" id="ARBA00004826"/>
    </source>
</evidence>
<keyword evidence="9" id="KW-0443">Lipid metabolism</keyword>
<dbReference type="GO" id="GO:0009240">
    <property type="term" value="P:isopentenyl diphosphate biosynthetic process"/>
    <property type="evidence" value="ECO:0007669"/>
    <property type="project" value="TreeGrafter"/>
</dbReference>
<evidence type="ECO:0000256" key="10">
    <source>
        <dbReference type="ARBA" id="ARBA00023229"/>
    </source>
</evidence>
<dbReference type="GO" id="GO:0050992">
    <property type="term" value="P:dimethylallyl diphosphate biosynthetic process"/>
    <property type="evidence" value="ECO:0007669"/>
    <property type="project" value="UniProtKB-UniPathway"/>
</dbReference>
<accession>A0A381XJI5</accession>
<protein>
    <recommendedName>
        <fullName evidence="4">isopentenyl-diphosphate Delta-isomerase</fullName>
        <ecNumber evidence="4">5.3.3.2</ecNumber>
    </recommendedName>
</protein>
<evidence type="ECO:0000256" key="4">
    <source>
        <dbReference type="ARBA" id="ARBA00012057"/>
    </source>
</evidence>
<evidence type="ECO:0000256" key="9">
    <source>
        <dbReference type="ARBA" id="ARBA00023098"/>
    </source>
</evidence>
<evidence type="ECO:0000259" key="12">
    <source>
        <dbReference type="PROSITE" id="PS51462"/>
    </source>
</evidence>
<comment type="similarity">
    <text evidence="3">Belongs to the IPP isomerase type 1 family.</text>
</comment>
<evidence type="ECO:0000256" key="7">
    <source>
        <dbReference type="ARBA" id="ARBA00022842"/>
    </source>
</evidence>
<proteinExistence type="inferred from homology"/>
<gene>
    <name evidence="13" type="ORF">METZ01_LOCUS117779</name>
</gene>
<comment type="pathway">
    <text evidence="2">Isoprenoid biosynthesis; dimethylallyl diphosphate biosynthesis; dimethylallyl diphosphate from isopentenyl diphosphate: step 1/1.</text>
</comment>
<keyword evidence="11" id="KW-0413">Isomerase</keyword>
<keyword evidence="6" id="KW-0479">Metal-binding</keyword>
<dbReference type="PANTHER" id="PTHR10885">
    <property type="entry name" value="ISOPENTENYL-DIPHOSPHATE DELTA-ISOMERASE"/>
    <property type="match status" value="1"/>
</dbReference>
<dbReference type="PANTHER" id="PTHR10885:SF0">
    <property type="entry name" value="ISOPENTENYL-DIPHOSPHATE DELTA-ISOMERASE"/>
    <property type="match status" value="1"/>
</dbReference>
<dbReference type="GO" id="GO:0004452">
    <property type="term" value="F:isopentenyl-diphosphate delta-isomerase activity"/>
    <property type="evidence" value="ECO:0007669"/>
    <property type="project" value="UniProtKB-EC"/>
</dbReference>
<dbReference type="CDD" id="cd02885">
    <property type="entry name" value="NUDIX_IPP_Isomerase"/>
    <property type="match status" value="1"/>
</dbReference>
<dbReference type="UniPathway" id="UPA00059">
    <property type="reaction ID" value="UER00104"/>
</dbReference>
<dbReference type="GO" id="GO:0046872">
    <property type="term" value="F:metal ion binding"/>
    <property type="evidence" value="ECO:0007669"/>
    <property type="project" value="UniProtKB-KW"/>
</dbReference>
<dbReference type="NCBIfam" id="TIGR02150">
    <property type="entry name" value="IPP_isom_1"/>
    <property type="match status" value="1"/>
</dbReference>
<dbReference type="InterPro" id="IPR015797">
    <property type="entry name" value="NUDIX_hydrolase-like_dom_sf"/>
</dbReference>
<evidence type="ECO:0000256" key="1">
    <source>
        <dbReference type="ARBA" id="ARBA00001946"/>
    </source>
</evidence>